<evidence type="ECO:0000256" key="1">
    <source>
        <dbReference type="ARBA" id="ARBA00004651"/>
    </source>
</evidence>
<keyword evidence="9" id="KW-1185">Reference proteome</keyword>
<feature type="transmembrane region" description="Helical" evidence="8">
    <location>
        <begin position="226"/>
        <end position="245"/>
    </location>
</feature>
<proteinExistence type="predicted"/>
<feature type="transmembrane region" description="Helical" evidence="8">
    <location>
        <begin position="257"/>
        <end position="276"/>
    </location>
</feature>
<evidence type="ECO:0000313" key="11">
    <source>
        <dbReference type="RefSeq" id="XP_052132265.1"/>
    </source>
</evidence>
<evidence type="ECO:0000313" key="10">
    <source>
        <dbReference type="RefSeq" id="XP_052132264.1"/>
    </source>
</evidence>
<keyword evidence="2" id="KW-1003">Cell membrane</keyword>
<sequence length="534" mass="58627">MDVPVLAGAAASAMASVPGGAPLLFYRLQPYSALTPCLKQLRPLKVGAWRRGEGFVGNTTLFPSGELWHFQNCPLKVAVRLYPPFADLKRLKIPSAEGDVWEFRGQFTPLLRALEYGMHAHFNLSPMPDTGKPEAPVRSNFDLYLTRTLPDPEHRSEVPTTGRSGCYTVCVPRRWRQTPLWRALLAEFSAPVWALVIATFITMRLALTPILDERDRRRGVRARHDVGFLLLAGVLGSVQASTPGYKPTRAASNRERSLFVMWLFFSLVMSTAYQAVQHSLRTAPQIVDSLRDLEVLAHSDVIINGPQVAMAALSQAPGGAMLLKRYRTYNFSGITTMKLSLDEAYMCSAFERFFLERKLGRDEAGRPFHVPVDNCMVSFAEAFIALPVGSFYLHKASEVILRMTETGITQHVIGRRTGDSVLLMKASDTAPGGPQREDLVQLSPALLLLGVGLGLAAAAFLLELAVASGACGRPGWWPCAARPVAAVRREDPAGQPIAAAPPFKDELWPRRRLAAAGNDHSATITADSWTLFLP</sequence>
<evidence type="ECO:0000256" key="3">
    <source>
        <dbReference type="ARBA" id="ARBA00022692"/>
    </source>
</evidence>
<name>A0A9C6XAZ5_FRAOC</name>
<keyword evidence="4 8" id="KW-1133">Transmembrane helix</keyword>
<keyword evidence="3 8" id="KW-0812">Transmembrane</keyword>
<dbReference type="Proteomes" id="UP000504606">
    <property type="component" value="Unplaced"/>
</dbReference>
<organism evidence="9 11">
    <name type="scientific">Frankliniella occidentalis</name>
    <name type="common">Western flower thrips</name>
    <name type="synonym">Euthrips occidentalis</name>
    <dbReference type="NCBI Taxonomy" id="133901"/>
    <lineage>
        <taxon>Eukaryota</taxon>
        <taxon>Metazoa</taxon>
        <taxon>Ecdysozoa</taxon>
        <taxon>Arthropoda</taxon>
        <taxon>Hexapoda</taxon>
        <taxon>Insecta</taxon>
        <taxon>Pterygota</taxon>
        <taxon>Neoptera</taxon>
        <taxon>Paraneoptera</taxon>
        <taxon>Thysanoptera</taxon>
        <taxon>Terebrantia</taxon>
        <taxon>Thripoidea</taxon>
        <taxon>Thripidae</taxon>
        <taxon>Frankliniella</taxon>
    </lineage>
</organism>
<dbReference type="KEGG" id="foc:127751959"/>
<dbReference type="GeneID" id="127751959"/>
<evidence type="ECO:0000313" key="9">
    <source>
        <dbReference type="Proteomes" id="UP000504606"/>
    </source>
</evidence>
<dbReference type="InterPro" id="IPR052192">
    <property type="entry name" value="Insect_Ionotropic_Sensory_Rcpt"/>
</dbReference>
<dbReference type="PANTHER" id="PTHR42643">
    <property type="entry name" value="IONOTROPIC RECEPTOR 20A-RELATED"/>
    <property type="match status" value="1"/>
</dbReference>
<dbReference type="RefSeq" id="XP_052132265.1">
    <property type="nucleotide sequence ID" value="XM_052276305.1"/>
</dbReference>
<evidence type="ECO:0000256" key="8">
    <source>
        <dbReference type="SAM" id="Phobius"/>
    </source>
</evidence>
<keyword evidence="7" id="KW-0325">Glycoprotein</keyword>
<evidence type="ECO:0000256" key="5">
    <source>
        <dbReference type="ARBA" id="ARBA00023136"/>
    </source>
</evidence>
<evidence type="ECO:0000256" key="6">
    <source>
        <dbReference type="ARBA" id="ARBA00023170"/>
    </source>
</evidence>
<keyword evidence="6" id="KW-0675">Receptor</keyword>
<protein>
    <submittedName>
        <fullName evidence="10 11">Uncharacterized protein LOC127751959</fullName>
    </submittedName>
</protein>
<evidence type="ECO:0000256" key="4">
    <source>
        <dbReference type="ARBA" id="ARBA00022989"/>
    </source>
</evidence>
<dbReference type="OrthoDB" id="6360753at2759"/>
<comment type="subcellular location">
    <subcellularLocation>
        <location evidence="1">Cell membrane</location>
        <topology evidence="1">Multi-pass membrane protein</topology>
    </subcellularLocation>
</comment>
<feature type="transmembrane region" description="Helical" evidence="8">
    <location>
        <begin position="183"/>
        <end position="206"/>
    </location>
</feature>
<feature type="transmembrane region" description="Helical" evidence="8">
    <location>
        <begin position="445"/>
        <end position="466"/>
    </location>
</feature>
<dbReference type="PANTHER" id="PTHR42643:SF39">
    <property type="entry name" value="IONOTROPIC RECEPTOR 56A-RELATED"/>
    <property type="match status" value="1"/>
</dbReference>
<dbReference type="AlphaFoldDB" id="A0A9C6XAZ5"/>
<evidence type="ECO:0000256" key="7">
    <source>
        <dbReference type="ARBA" id="ARBA00023180"/>
    </source>
</evidence>
<accession>A0A9C6XAZ5</accession>
<dbReference type="GO" id="GO:0005886">
    <property type="term" value="C:plasma membrane"/>
    <property type="evidence" value="ECO:0007669"/>
    <property type="project" value="UniProtKB-SubCell"/>
</dbReference>
<evidence type="ECO:0000256" key="2">
    <source>
        <dbReference type="ARBA" id="ARBA00022475"/>
    </source>
</evidence>
<dbReference type="RefSeq" id="XP_052132264.1">
    <property type="nucleotide sequence ID" value="XM_052276304.1"/>
</dbReference>
<reference evidence="10 11" key="1">
    <citation type="submission" date="2025-04" db="UniProtKB">
        <authorList>
            <consortium name="RefSeq"/>
        </authorList>
    </citation>
    <scope>IDENTIFICATION</scope>
    <source>
        <tissue evidence="10 11">Whole organism</tissue>
    </source>
</reference>
<keyword evidence="5 8" id="KW-0472">Membrane</keyword>
<gene>
    <name evidence="10 11" type="primary">LOC127751959</name>
</gene>